<dbReference type="GO" id="GO:0046967">
    <property type="term" value="P:cytosol to endoplasmic reticulum transport"/>
    <property type="evidence" value="ECO:0007669"/>
    <property type="project" value="EnsemblFungi"/>
</dbReference>
<dbReference type="InterPro" id="IPR001623">
    <property type="entry name" value="DnaJ_domain"/>
</dbReference>
<name>A0A1Q3A037_ZYGRO</name>
<dbReference type="CDD" id="cd06257">
    <property type="entry name" value="DnaJ"/>
    <property type="match status" value="1"/>
</dbReference>
<feature type="transmembrane region" description="Helical" evidence="2">
    <location>
        <begin position="16"/>
        <end position="38"/>
    </location>
</feature>
<evidence type="ECO:0000313" key="4">
    <source>
        <dbReference type="EMBL" id="GAV49060.1"/>
    </source>
</evidence>
<feature type="transmembrane region" description="Helical" evidence="2">
    <location>
        <begin position="215"/>
        <end position="236"/>
    </location>
</feature>
<reference evidence="4 5" key="1">
    <citation type="submission" date="2016-08" db="EMBL/GenBank/DDBJ databases">
        <title>Draft genome sequence of allopolyploid Zygosaccharomyces rouxii.</title>
        <authorList>
            <person name="Watanabe J."/>
            <person name="Uehara K."/>
            <person name="Mogi Y."/>
            <person name="Tsukioka Y."/>
        </authorList>
    </citation>
    <scope>NUCLEOTIDE SEQUENCE [LARGE SCALE GENOMIC DNA]</scope>
    <source>
        <strain evidence="4 5">NBRC 110957</strain>
    </source>
</reference>
<dbReference type="Pfam" id="PF00226">
    <property type="entry name" value="DnaJ"/>
    <property type="match status" value="1"/>
</dbReference>
<keyword evidence="2" id="KW-0812">Transmembrane</keyword>
<dbReference type="GO" id="GO:0008320">
    <property type="term" value="F:protein transmembrane transporter activity"/>
    <property type="evidence" value="ECO:0007669"/>
    <property type="project" value="EnsemblFungi"/>
</dbReference>
<proteinExistence type="predicted"/>
<protein>
    <recommendedName>
        <fullName evidence="3">J domain-containing protein</fullName>
    </recommendedName>
</protein>
<organism evidence="4 5">
    <name type="scientific">Zygosaccharomyces rouxii</name>
    <dbReference type="NCBI Taxonomy" id="4956"/>
    <lineage>
        <taxon>Eukaryota</taxon>
        <taxon>Fungi</taxon>
        <taxon>Dikarya</taxon>
        <taxon>Ascomycota</taxon>
        <taxon>Saccharomycotina</taxon>
        <taxon>Saccharomycetes</taxon>
        <taxon>Saccharomycetales</taxon>
        <taxon>Saccharomycetaceae</taxon>
        <taxon>Zygosaccharomyces</taxon>
    </lineage>
</organism>
<dbReference type="PROSITE" id="PS00636">
    <property type="entry name" value="DNAJ_1"/>
    <property type="match status" value="1"/>
</dbReference>
<evidence type="ECO:0000256" key="1">
    <source>
        <dbReference type="SAM" id="MobiDB-lite"/>
    </source>
</evidence>
<dbReference type="SUPFAM" id="SSF81296">
    <property type="entry name" value="E set domains"/>
    <property type="match status" value="1"/>
</dbReference>
<evidence type="ECO:0000256" key="2">
    <source>
        <dbReference type="SAM" id="Phobius"/>
    </source>
</evidence>
<dbReference type="GO" id="GO:0006614">
    <property type="term" value="P:SRP-dependent cotranslational protein targeting to membrane"/>
    <property type="evidence" value="ECO:0007669"/>
    <property type="project" value="EnsemblFungi"/>
</dbReference>
<dbReference type="AlphaFoldDB" id="A0A1Q3A037"/>
<feature type="transmembrane region" description="Helical" evidence="2">
    <location>
        <begin position="90"/>
        <end position="108"/>
    </location>
</feature>
<evidence type="ECO:0000259" key="3">
    <source>
        <dbReference type="PROSITE" id="PS50076"/>
    </source>
</evidence>
<dbReference type="Gene3D" id="1.10.287.110">
    <property type="entry name" value="DnaJ domain"/>
    <property type="match status" value="1"/>
</dbReference>
<feature type="domain" description="J" evidence="3">
    <location>
        <begin position="122"/>
        <end position="193"/>
    </location>
</feature>
<gene>
    <name evidence="4" type="ORF">ZYGR_0N04650</name>
</gene>
<dbReference type="SMART" id="SM00271">
    <property type="entry name" value="DnaJ"/>
    <property type="match status" value="1"/>
</dbReference>
<keyword evidence="2" id="KW-0472">Membrane</keyword>
<feature type="region of interest" description="Disordered" evidence="1">
    <location>
        <begin position="608"/>
        <end position="663"/>
    </location>
</feature>
<comment type="caution">
    <text evidence="4">The sequence shown here is derived from an EMBL/GenBank/DDBJ whole genome shotgun (WGS) entry which is preliminary data.</text>
</comment>
<dbReference type="GO" id="GO:0003723">
    <property type="term" value="F:RNA binding"/>
    <property type="evidence" value="ECO:0007669"/>
    <property type="project" value="TreeGrafter"/>
</dbReference>
<dbReference type="eggNOG" id="KOG0721">
    <property type="taxonomic scope" value="Eukaryota"/>
</dbReference>
<dbReference type="InterPro" id="IPR018253">
    <property type="entry name" value="DnaJ_domain_CS"/>
</dbReference>
<dbReference type="OMA" id="ETWPFFL"/>
<dbReference type="GO" id="GO:0071256">
    <property type="term" value="C:translocon complex"/>
    <property type="evidence" value="ECO:0007669"/>
    <property type="project" value="EnsemblFungi"/>
</dbReference>
<feature type="compositionally biased region" description="Acidic residues" evidence="1">
    <location>
        <begin position="614"/>
        <end position="655"/>
    </location>
</feature>
<dbReference type="InterPro" id="IPR036869">
    <property type="entry name" value="J_dom_sf"/>
</dbReference>
<evidence type="ECO:0000313" key="5">
    <source>
        <dbReference type="Proteomes" id="UP000187013"/>
    </source>
</evidence>
<accession>A0A1Q3A037</accession>
<dbReference type="OrthoDB" id="1734229at2759"/>
<dbReference type="PANTHER" id="PTHR24075:SF0">
    <property type="entry name" value="TRANSLOCATION PROTEIN SEC63 HOMOLOG"/>
    <property type="match status" value="1"/>
</dbReference>
<dbReference type="Proteomes" id="UP000187013">
    <property type="component" value="Unassembled WGS sequence"/>
</dbReference>
<dbReference type="EMBL" id="BDGX01000014">
    <property type="protein sequence ID" value="GAV49060.1"/>
    <property type="molecule type" value="Genomic_DNA"/>
</dbReference>
<dbReference type="PANTHER" id="PTHR24075">
    <property type="entry name" value="SEC63 DOMAIN-CONTAINING"/>
    <property type="match status" value="1"/>
</dbReference>
<dbReference type="SUPFAM" id="SSF158702">
    <property type="entry name" value="Sec63 N-terminal domain-like"/>
    <property type="match status" value="1"/>
</dbReference>
<dbReference type="InterPro" id="IPR014756">
    <property type="entry name" value="Ig_E-set"/>
</dbReference>
<dbReference type="SUPFAM" id="SSF46565">
    <property type="entry name" value="Chaperone J-domain"/>
    <property type="match status" value="1"/>
</dbReference>
<dbReference type="GO" id="GO:0031204">
    <property type="term" value="P:post-translational protein targeting to membrane, translocation"/>
    <property type="evidence" value="ECO:0007669"/>
    <property type="project" value="EnsemblFungi"/>
</dbReference>
<sequence length="663" mass="75711">MALNYDYDETSETWPFFLLTLLLVILVPLTLSQVYSLFNDSIDSQEIQDPRQRSIERKVEQISDSHTESSVWRFRRAFGKRSSKIWQKRNIVIIVGWVLVAMVVQSISQNDSIQDSRTVLFDPYEILGVSASAADREIKSAYRKLSVKFHPDKLGHDLAPEARTKMEEMYVQITKAYESLTDENVKENYLRYGHPDGPQSTSHGIALPRFLVDGAASPLVVLSYIVLLALIMPYFVSQWWSRTQAYTNKGIHTRTASHFVDRLINYKPSEVITVELIIHWLSEAYEFELLYPNLTADDFEQILLDHINRRDSSKIADTNAKYRIVAKCHSLLHGLLDIACGFRNTDIAIFTIETFKCIVQAVPHTPYRQILQLPNVNKTRFLEGLTDEVHTVGKLFTYDDKKIGQMLGIDDEDLLKETLTVAANIPQLRVLKAEFVVPGEKQVTPLSTPHISVKVLVHSAKQRVIPADKFPAEMLEESEDFEHQRDPFVIMEQEPLIPYSYAPYFPTKRRNAFCCLVGLQKDGKLIQTPVVVQKLSLVNLDKDLDKRTVKELGPSFKPEEWKIATIKLPLGQQAPAENGDVYFRVIIKSTDYFTTDLDFSICMHVTSAPVQEPQEVEEDEETENDSAEEDEEEDDDEEGSDSDYSDIDTDTEVEEDSGKVKNT</sequence>
<dbReference type="PROSITE" id="PS50076">
    <property type="entry name" value="DNAJ_2"/>
    <property type="match status" value="1"/>
</dbReference>
<dbReference type="FunFam" id="1.10.287.110:FF:000114">
    <property type="entry name" value="SEC63 isoform 5"/>
    <property type="match status" value="1"/>
</dbReference>
<dbReference type="GO" id="GO:0031207">
    <property type="term" value="C:Sec62/Sec63 complex"/>
    <property type="evidence" value="ECO:0007669"/>
    <property type="project" value="EnsemblFungi"/>
</dbReference>
<dbReference type="PRINTS" id="PR00625">
    <property type="entry name" value="JDOMAIN"/>
</dbReference>
<keyword evidence="2" id="KW-1133">Transmembrane helix</keyword>